<feature type="transmembrane region" description="Helical" evidence="5">
    <location>
        <begin position="321"/>
        <end position="351"/>
    </location>
</feature>
<reference evidence="7" key="1">
    <citation type="submission" date="2019-08" db="EMBL/GenBank/DDBJ databases">
        <authorList>
            <person name="Kucharzyk K."/>
            <person name="Murdoch R.W."/>
            <person name="Higgins S."/>
            <person name="Loffler F."/>
        </authorList>
    </citation>
    <scope>NUCLEOTIDE SEQUENCE</scope>
</reference>
<dbReference type="AlphaFoldDB" id="A0A644XRP8"/>
<evidence type="ECO:0000256" key="5">
    <source>
        <dbReference type="SAM" id="Phobius"/>
    </source>
</evidence>
<feature type="transmembrane region" description="Helical" evidence="5">
    <location>
        <begin position="17"/>
        <end position="34"/>
    </location>
</feature>
<dbReference type="EMBL" id="VSSQ01003076">
    <property type="protein sequence ID" value="MPM18912.1"/>
    <property type="molecule type" value="Genomic_DNA"/>
</dbReference>
<gene>
    <name evidence="7" type="ORF">SDC9_65330</name>
</gene>
<dbReference type="GO" id="GO:0016020">
    <property type="term" value="C:membrane"/>
    <property type="evidence" value="ECO:0007669"/>
    <property type="project" value="UniProtKB-SubCell"/>
</dbReference>
<evidence type="ECO:0000313" key="7">
    <source>
        <dbReference type="EMBL" id="MPM18912.1"/>
    </source>
</evidence>
<keyword evidence="4 5" id="KW-0472">Membrane</keyword>
<sequence>MFIFIIPQFSLEYWGSGKYFFGIILILYSLQFILRKKWLINGKTLIFIYLFILYALISILFSDSNEKGIWLFRLLTLFLVAISFSMYFNSLKNIFDFFKVYYLGTIFASLQIIYFYYYSSQNFIVESRANIFGIDSNESSIILCFGLITGLYLYNKNKNKILFISQLLIVYAVVLTYSRTGFISLIFVTIYYAWSQLKGLKRYAVIFLFILGFIVVSPYLYQFWHNVGFQFYTSTGKLDLSGRDLIWSTGLNIFKDSDKILFGFGIDSFSFELDKKLFGANAHNVFLKVLFELGIIGIFFFLLLLINILSNIYLLRKYDKITVLLFLVLLFSFMTLSWIYTINVWIFIVLLQRYSTLELQNNLRKKVKLHY</sequence>
<dbReference type="PANTHER" id="PTHR37422:SF13">
    <property type="entry name" value="LIPOPOLYSACCHARIDE BIOSYNTHESIS PROTEIN PA4999-RELATED"/>
    <property type="match status" value="1"/>
</dbReference>
<feature type="transmembrane region" description="Helical" evidence="5">
    <location>
        <begin position="200"/>
        <end position="221"/>
    </location>
</feature>
<feature type="transmembrane region" description="Helical" evidence="5">
    <location>
        <begin position="46"/>
        <end position="62"/>
    </location>
</feature>
<organism evidence="7">
    <name type="scientific">bioreactor metagenome</name>
    <dbReference type="NCBI Taxonomy" id="1076179"/>
    <lineage>
        <taxon>unclassified sequences</taxon>
        <taxon>metagenomes</taxon>
        <taxon>ecological metagenomes</taxon>
    </lineage>
</organism>
<evidence type="ECO:0000256" key="3">
    <source>
        <dbReference type="ARBA" id="ARBA00022989"/>
    </source>
</evidence>
<evidence type="ECO:0000259" key="6">
    <source>
        <dbReference type="Pfam" id="PF04932"/>
    </source>
</evidence>
<evidence type="ECO:0000256" key="1">
    <source>
        <dbReference type="ARBA" id="ARBA00004141"/>
    </source>
</evidence>
<dbReference type="InterPro" id="IPR051533">
    <property type="entry name" value="WaaL-like"/>
</dbReference>
<feature type="transmembrane region" description="Helical" evidence="5">
    <location>
        <begin position="100"/>
        <end position="119"/>
    </location>
</feature>
<feature type="transmembrane region" description="Helical" evidence="5">
    <location>
        <begin position="167"/>
        <end position="194"/>
    </location>
</feature>
<dbReference type="PANTHER" id="PTHR37422">
    <property type="entry name" value="TEICHURONIC ACID BIOSYNTHESIS PROTEIN TUAE"/>
    <property type="match status" value="1"/>
</dbReference>
<dbReference type="InterPro" id="IPR007016">
    <property type="entry name" value="O-antigen_ligase-rel_domated"/>
</dbReference>
<comment type="subcellular location">
    <subcellularLocation>
        <location evidence="1">Membrane</location>
        <topology evidence="1">Multi-pass membrane protein</topology>
    </subcellularLocation>
</comment>
<protein>
    <recommendedName>
        <fullName evidence="6">O-antigen ligase-related domain-containing protein</fullName>
    </recommendedName>
</protein>
<feature type="domain" description="O-antigen ligase-related" evidence="6">
    <location>
        <begin position="167"/>
        <end position="302"/>
    </location>
</feature>
<feature type="transmembrane region" description="Helical" evidence="5">
    <location>
        <begin position="68"/>
        <end position="88"/>
    </location>
</feature>
<keyword evidence="2 5" id="KW-0812">Transmembrane</keyword>
<feature type="transmembrane region" description="Helical" evidence="5">
    <location>
        <begin position="285"/>
        <end position="309"/>
    </location>
</feature>
<accession>A0A644XRP8</accession>
<evidence type="ECO:0000256" key="4">
    <source>
        <dbReference type="ARBA" id="ARBA00023136"/>
    </source>
</evidence>
<keyword evidence="3 5" id="KW-1133">Transmembrane helix</keyword>
<comment type="caution">
    <text evidence="7">The sequence shown here is derived from an EMBL/GenBank/DDBJ whole genome shotgun (WGS) entry which is preliminary data.</text>
</comment>
<proteinExistence type="predicted"/>
<feature type="transmembrane region" description="Helical" evidence="5">
    <location>
        <begin position="139"/>
        <end position="155"/>
    </location>
</feature>
<evidence type="ECO:0000256" key="2">
    <source>
        <dbReference type="ARBA" id="ARBA00022692"/>
    </source>
</evidence>
<name>A0A644XRP8_9ZZZZ</name>
<dbReference type="Pfam" id="PF04932">
    <property type="entry name" value="Wzy_C"/>
    <property type="match status" value="1"/>
</dbReference>